<protein>
    <submittedName>
        <fullName evidence="5">Imelysin family protein</fullName>
    </submittedName>
</protein>
<feature type="chain" id="PRO_5046808004" evidence="3">
    <location>
        <begin position="20"/>
        <end position="336"/>
    </location>
</feature>
<dbReference type="EMBL" id="BAABDF010000003">
    <property type="protein sequence ID" value="GAA3859197.1"/>
    <property type="molecule type" value="Genomic_DNA"/>
</dbReference>
<feature type="signal peptide" evidence="3">
    <location>
        <begin position="1"/>
        <end position="19"/>
    </location>
</feature>
<dbReference type="Proteomes" id="UP001399917">
    <property type="component" value="Unassembled WGS sequence"/>
</dbReference>
<dbReference type="CDD" id="cd14659">
    <property type="entry name" value="Imelysin-like_IPPA"/>
    <property type="match status" value="1"/>
</dbReference>
<comment type="caution">
    <text evidence="5">The sequence shown here is derived from an EMBL/GenBank/DDBJ whole genome shotgun (WGS) entry which is preliminary data.</text>
</comment>
<feature type="domain" description="Imelysin-like" evidence="4">
    <location>
        <begin position="32"/>
        <end position="314"/>
    </location>
</feature>
<evidence type="ECO:0000256" key="2">
    <source>
        <dbReference type="ARBA" id="ARBA00022729"/>
    </source>
</evidence>
<reference evidence="6" key="1">
    <citation type="journal article" date="2019" name="Int. J. Syst. Evol. Microbiol.">
        <title>The Global Catalogue of Microorganisms (GCM) 10K type strain sequencing project: providing services to taxonomists for standard genome sequencing and annotation.</title>
        <authorList>
            <consortium name="The Broad Institute Genomics Platform"/>
            <consortium name="The Broad Institute Genome Sequencing Center for Infectious Disease"/>
            <person name="Wu L."/>
            <person name="Ma J."/>
        </authorList>
    </citation>
    <scope>NUCLEOTIDE SEQUENCE [LARGE SCALE GENOMIC DNA]</scope>
    <source>
        <strain evidence="6">JCM 17190</strain>
    </source>
</reference>
<organism evidence="5 6">
    <name type="scientific">Celeribacter arenosi</name>
    <dbReference type="NCBI Taxonomy" id="792649"/>
    <lineage>
        <taxon>Bacteria</taxon>
        <taxon>Pseudomonadati</taxon>
        <taxon>Pseudomonadota</taxon>
        <taxon>Alphaproteobacteria</taxon>
        <taxon>Rhodobacterales</taxon>
        <taxon>Roseobacteraceae</taxon>
        <taxon>Celeribacter</taxon>
    </lineage>
</organism>
<comment type="subcellular location">
    <subcellularLocation>
        <location evidence="1">Cell envelope</location>
    </subcellularLocation>
</comment>
<evidence type="ECO:0000313" key="6">
    <source>
        <dbReference type="Proteomes" id="UP001399917"/>
    </source>
</evidence>
<gene>
    <name evidence="5" type="ORF">GCM10022404_07520</name>
</gene>
<evidence type="ECO:0000313" key="5">
    <source>
        <dbReference type="EMBL" id="GAA3859197.1"/>
    </source>
</evidence>
<evidence type="ECO:0000256" key="3">
    <source>
        <dbReference type="SAM" id="SignalP"/>
    </source>
</evidence>
<keyword evidence="2 3" id="KW-0732">Signal</keyword>
<evidence type="ECO:0000256" key="1">
    <source>
        <dbReference type="ARBA" id="ARBA00004196"/>
    </source>
</evidence>
<dbReference type="Pfam" id="PF09375">
    <property type="entry name" value="Peptidase_M75"/>
    <property type="match status" value="1"/>
</dbReference>
<dbReference type="InterPro" id="IPR034984">
    <property type="entry name" value="Imelysin-like_IPPA"/>
</dbReference>
<evidence type="ECO:0000259" key="4">
    <source>
        <dbReference type="Pfam" id="PF09375"/>
    </source>
</evidence>
<accession>A0ABP7JZG3</accession>
<dbReference type="RefSeq" id="WP_344843661.1">
    <property type="nucleotide sequence ID" value="NZ_BAABDF010000003.1"/>
</dbReference>
<keyword evidence="6" id="KW-1185">Reference proteome</keyword>
<dbReference type="InterPro" id="IPR018976">
    <property type="entry name" value="Imelysin-like"/>
</dbReference>
<sequence length="336" mass="35872">MKKYLMPALIALLPASGMAAPKAEDVVRDTVLPGFVALAEASHDLATAAQGACSQDNGELKARFGEAFDAWVAVSHLRFGPTETDERAFALAFWPDSRGATPSRLGALIRDRDPVVEDPAAFGSVSIAARGFYGLEYLLYDGAIATPDTADYRCALGRAVAADIARNADAILEDWQDRYLALFETAGENDVYRSEEEALQELFKAVTAGLQFTSDTRLGRPLGTYDKPRAARAEARRSGRSLRHVVISLEATRELARALAADAPDVAAALGKAYDSALEKAAGLSDDPVFAGVSDPSGRFRVEILQQKIDELRTVVAGELGPHLGVEAGFNSLDGD</sequence>
<proteinExistence type="predicted"/>
<dbReference type="InterPro" id="IPR038352">
    <property type="entry name" value="Imelysin_sf"/>
</dbReference>
<name>A0ABP7JZG3_9RHOB</name>
<dbReference type="Gene3D" id="1.20.1420.20">
    <property type="entry name" value="M75 peptidase, HXXE motif"/>
    <property type="match status" value="1"/>
</dbReference>